<dbReference type="Proteomes" id="UP000663888">
    <property type="component" value="Unassembled WGS sequence"/>
</dbReference>
<evidence type="ECO:0000313" key="11">
    <source>
        <dbReference type="EMBL" id="CAE6398378.1"/>
    </source>
</evidence>
<dbReference type="OrthoDB" id="3365698at2759"/>
<sequence>MRLLYVLSLSFIPSVFAAGVSRRMISTNGADFSSNNFDYIVIGGGTAGLTIAARLSGNSGTTVGVIEAGEYLPDDPLINIPSSAFSIMGNMNYGWSFKSTPQTNVDNRVFDLPRGKVLGGSSAISGMVFDRASKIEYDAWAKLGNPGWDWDGLLPYMRAAERFTGVDPFRVNYSNANAEDIFPSQGESGFIAASYNNWYGDVTLPFWRSMANMGVPTNFDPDSGDAFGTFNTPSSVNRTTGHRSYAATTYYAFNSHRPNFVVLTRAQVTKINFKDTASDDKDELQLATGVSFVHNSQTYTAKVKKEVIISAGTFQSPHLLELSGIGNSTVLRRHAIKPLIELPGVGENFQDHLLLTIAYELKPGSSAQGFDDLRNNATFANVAATQYNATHDGILSYPAGSIISFINLDFIASSTEIANMAAQLDREIASESMSPLQKLSYGIQNEWLKKKVGLVEVAMYPGYLGAGVPKVNTSYITVFLFLEHPFSRGNIHIDTSDPLVAPLINPKYFSKSIDLETLIHSIEFVQKLVKTQPLASVIADQQEQVPELNSSEAITNYIKTNVGSSHHPIGTVALAPKELGGVVNTYLKVYGTANVRVVDASVIPLHIGTHIQRTVYGIAEKAAEIIKGGF</sequence>
<dbReference type="Pfam" id="PF00732">
    <property type="entry name" value="GMC_oxred_N"/>
    <property type="match status" value="1"/>
</dbReference>
<dbReference type="PIRSF" id="PIRSF000137">
    <property type="entry name" value="Alcohol_oxidase"/>
    <property type="match status" value="1"/>
</dbReference>
<dbReference type="InterPro" id="IPR012132">
    <property type="entry name" value="GMC_OxRdtase"/>
</dbReference>
<dbReference type="PROSITE" id="PS00624">
    <property type="entry name" value="GMC_OXRED_2"/>
    <property type="match status" value="1"/>
</dbReference>
<feature type="binding site" evidence="8">
    <location>
        <position position="268"/>
    </location>
    <ligand>
        <name>FAD</name>
        <dbReference type="ChEBI" id="CHEBI:57692"/>
    </ligand>
</feature>
<evidence type="ECO:0000313" key="12">
    <source>
        <dbReference type="Proteomes" id="UP000663888"/>
    </source>
</evidence>
<feature type="active site" description="Proton donor" evidence="7">
    <location>
        <position position="567"/>
    </location>
</feature>
<evidence type="ECO:0000256" key="7">
    <source>
        <dbReference type="PIRSR" id="PIRSR000137-1"/>
    </source>
</evidence>
<evidence type="ECO:0000256" key="2">
    <source>
        <dbReference type="ARBA" id="ARBA00010790"/>
    </source>
</evidence>
<dbReference type="GO" id="GO:0016614">
    <property type="term" value="F:oxidoreductase activity, acting on CH-OH group of donors"/>
    <property type="evidence" value="ECO:0007669"/>
    <property type="project" value="InterPro"/>
</dbReference>
<dbReference type="AlphaFoldDB" id="A0A8H2WMT4"/>
<protein>
    <recommendedName>
        <fullName evidence="10">Glucose-methanol-choline oxidoreductase N-terminal domain-containing protein</fullName>
    </recommendedName>
</protein>
<feature type="domain" description="Glucose-methanol-choline oxidoreductase N-terminal" evidence="10">
    <location>
        <begin position="312"/>
        <end position="326"/>
    </location>
</feature>
<gene>
    <name evidence="11" type="ORF">RDB_LOCUS1906</name>
</gene>
<evidence type="ECO:0000256" key="9">
    <source>
        <dbReference type="SAM" id="SignalP"/>
    </source>
</evidence>
<comment type="cofactor">
    <cofactor evidence="1 8">
        <name>FAD</name>
        <dbReference type="ChEBI" id="CHEBI:57692"/>
    </cofactor>
</comment>
<keyword evidence="6" id="KW-0560">Oxidoreductase</keyword>
<dbReference type="InterPro" id="IPR007867">
    <property type="entry name" value="GMC_OxRtase_C"/>
</dbReference>
<dbReference type="SUPFAM" id="SSF54373">
    <property type="entry name" value="FAD-linked reductases, C-terminal domain"/>
    <property type="match status" value="1"/>
</dbReference>
<feature type="signal peptide" evidence="9">
    <location>
        <begin position="1"/>
        <end position="17"/>
    </location>
</feature>
<evidence type="ECO:0000256" key="6">
    <source>
        <dbReference type="ARBA" id="ARBA00023002"/>
    </source>
</evidence>
<accession>A0A8H2WMT4</accession>
<evidence type="ECO:0000256" key="5">
    <source>
        <dbReference type="ARBA" id="ARBA00022827"/>
    </source>
</evidence>
<dbReference type="SUPFAM" id="SSF51905">
    <property type="entry name" value="FAD/NAD(P)-binding domain"/>
    <property type="match status" value="1"/>
</dbReference>
<feature type="chain" id="PRO_5034462384" description="Glucose-methanol-choline oxidoreductase N-terminal domain-containing protein" evidence="9">
    <location>
        <begin position="18"/>
        <end position="630"/>
    </location>
</feature>
<dbReference type="GO" id="GO:0050660">
    <property type="term" value="F:flavin adenine dinucleotide binding"/>
    <property type="evidence" value="ECO:0007669"/>
    <property type="project" value="InterPro"/>
</dbReference>
<evidence type="ECO:0000256" key="4">
    <source>
        <dbReference type="ARBA" id="ARBA00022729"/>
    </source>
</evidence>
<dbReference type="InterPro" id="IPR000172">
    <property type="entry name" value="GMC_OxRdtase_N"/>
</dbReference>
<dbReference type="Gene3D" id="3.50.50.60">
    <property type="entry name" value="FAD/NAD(P)-binding domain"/>
    <property type="match status" value="1"/>
</dbReference>
<keyword evidence="5 8" id="KW-0274">FAD</keyword>
<organism evidence="11 12">
    <name type="scientific">Rhizoctonia solani</name>
    <dbReference type="NCBI Taxonomy" id="456999"/>
    <lineage>
        <taxon>Eukaryota</taxon>
        <taxon>Fungi</taxon>
        <taxon>Dikarya</taxon>
        <taxon>Basidiomycota</taxon>
        <taxon>Agaricomycotina</taxon>
        <taxon>Agaricomycetes</taxon>
        <taxon>Cantharellales</taxon>
        <taxon>Ceratobasidiaceae</taxon>
        <taxon>Rhizoctonia</taxon>
    </lineage>
</organism>
<dbReference type="Pfam" id="PF05199">
    <property type="entry name" value="GMC_oxred_C"/>
    <property type="match status" value="1"/>
</dbReference>
<reference evidence="11" key="1">
    <citation type="submission" date="2021-01" db="EMBL/GenBank/DDBJ databases">
        <authorList>
            <person name="Kaushik A."/>
        </authorList>
    </citation>
    <scope>NUCLEOTIDE SEQUENCE</scope>
    <source>
        <strain evidence="11">AG4-R118</strain>
    </source>
</reference>
<evidence type="ECO:0000259" key="10">
    <source>
        <dbReference type="PROSITE" id="PS00624"/>
    </source>
</evidence>
<name>A0A8H2WMT4_9AGAM</name>
<dbReference type="PANTHER" id="PTHR11552:SF201">
    <property type="entry name" value="GLUCOSE-METHANOL-CHOLINE OXIDOREDUCTASE N-TERMINAL DOMAIN-CONTAINING PROTEIN"/>
    <property type="match status" value="1"/>
</dbReference>
<feature type="active site" description="Proton acceptor" evidence="7">
    <location>
        <position position="610"/>
    </location>
</feature>
<keyword evidence="3" id="KW-0285">Flavoprotein</keyword>
<evidence type="ECO:0000256" key="8">
    <source>
        <dbReference type="PIRSR" id="PIRSR000137-2"/>
    </source>
</evidence>
<dbReference type="EMBL" id="CAJMWX010000047">
    <property type="protein sequence ID" value="CAE6398378.1"/>
    <property type="molecule type" value="Genomic_DNA"/>
</dbReference>
<dbReference type="InterPro" id="IPR036188">
    <property type="entry name" value="FAD/NAD-bd_sf"/>
</dbReference>
<evidence type="ECO:0000256" key="3">
    <source>
        <dbReference type="ARBA" id="ARBA00022630"/>
    </source>
</evidence>
<comment type="similarity">
    <text evidence="2">Belongs to the GMC oxidoreductase family.</text>
</comment>
<evidence type="ECO:0000256" key="1">
    <source>
        <dbReference type="ARBA" id="ARBA00001974"/>
    </source>
</evidence>
<dbReference type="PANTHER" id="PTHR11552">
    <property type="entry name" value="GLUCOSE-METHANOL-CHOLINE GMC OXIDOREDUCTASE"/>
    <property type="match status" value="1"/>
</dbReference>
<keyword evidence="4 9" id="KW-0732">Signal</keyword>
<comment type="caution">
    <text evidence="11">The sequence shown here is derived from an EMBL/GenBank/DDBJ whole genome shotgun (WGS) entry which is preliminary data.</text>
</comment>
<feature type="binding site" evidence="8">
    <location>
        <position position="117"/>
    </location>
    <ligand>
        <name>FAD</name>
        <dbReference type="ChEBI" id="CHEBI:57692"/>
    </ligand>
</feature>
<proteinExistence type="inferred from homology"/>
<dbReference type="Gene3D" id="3.30.560.10">
    <property type="entry name" value="Glucose Oxidase, domain 3"/>
    <property type="match status" value="1"/>
</dbReference>